<feature type="compositionally biased region" description="Polar residues" evidence="1">
    <location>
        <begin position="459"/>
        <end position="469"/>
    </location>
</feature>
<accession>A0A9P5TA28</accession>
<protein>
    <submittedName>
        <fullName evidence="3">Pali-domain-containing protein</fullName>
    </submittedName>
</protein>
<feature type="compositionally biased region" description="Pro residues" evidence="1">
    <location>
        <begin position="437"/>
        <end position="452"/>
    </location>
</feature>
<dbReference type="OrthoDB" id="3365245at2759"/>
<dbReference type="Proteomes" id="UP000759537">
    <property type="component" value="Unassembled WGS sequence"/>
</dbReference>
<reference evidence="3" key="1">
    <citation type="submission" date="2019-10" db="EMBL/GenBank/DDBJ databases">
        <authorList>
            <consortium name="DOE Joint Genome Institute"/>
            <person name="Kuo A."/>
            <person name="Miyauchi S."/>
            <person name="Kiss E."/>
            <person name="Drula E."/>
            <person name="Kohler A."/>
            <person name="Sanchez-Garcia M."/>
            <person name="Andreopoulos B."/>
            <person name="Barry K.W."/>
            <person name="Bonito G."/>
            <person name="Buee M."/>
            <person name="Carver A."/>
            <person name="Chen C."/>
            <person name="Cichocki N."/>
            <person name="Clum A."/>
            <person name="Culley D."/>
            <person name="Crous P.W."/>
            <person name="Fauchery L."/>
            <person name="Girlanda M."/>
            <person name="Hayes R."/>
            <person name="Keri Z."/>
            <person name="LaButti K."/>
            <person name="Lipzen A."/>
            <person name="Lombard V."/>
            <person name="Magnuson J."/>
            <person name="Maillard F."/>
            <person name="Morin E."/>
            <person name="Murat C."/>
            <person name="Nolan M."/>
            <person name="Ohm R."/>
            <person name="Pangilinan J."/>
            <person name="Pereira M."/>
            <person name="Perotto S."/>
            <person name="Peter M."/>
            <person name="Riley R."/>
            <person name="Sitrit Y."/>
            <person name="Stielow B."/>
            <person name="Szollosi G."/>
            <person name="Zifcakova L."/>
            <person name="Stursova M."/>
            <person name="Spatafora J.W."/>
            <person name="Tedersoo L."/>
            <person name="Vaario L.-M."/>
            <person name="Yamada A."/>
            <person name="Yan M."/>
            <person name="Wang P."/>
            <person name="Xu J."/>
            <person name="Bruns T."/>
            <person name="Baldrian P."/>
            <person name="Vilgalys R."/>
            <person name="Henrissat B."/>
            <person name="Grigoriev I.V."/>
            <person name="Hibbett D."/>
            <person name="Nagy L.G."/>
            <person name="Martin F.M."/>
        </authorList>
    </citation>
    <scope>NUCLEOTIDE SEQUENCE</scope>
    <source>
        <strain evidence="3">Prilba</strain>
    </source>
</reference>
<feature type="region of interest" description="Disordered" evidence="1">
    <location>
        <begin position="371"/>
        <end position="556"/>
    </location>
</feature>
<dbReference type="EMBL" id="WHVB01000006">
    <property type="protein sequence ID" value="KAF8481807.1"/>
    <property type="molecule type" value="Genomic_DNA"/>
</dbReference>
<organism evidence="3 4">
    <name type="scientific">Russula ochroleuca</name>
    <dbReference type="NCBI Taxonomy" id="152965"/>
    <lineage>
        <taxon>Eukaryota</taxon>
        <taxon>Fungi</taxon>
        <taxon>Dikarya</taxon>
        <taxon>Basidiomycota</taxon>
        <taxon>Agaricomycotina</taxon>
        <taxon>Agaricomycetes</taxon>
        <taxon>Russulales</taxon>
        <taxon>Russulaceae</taxon>
        <taxon>Russula</taxon>
    </lineage>
</organism>
<reference evidence="3" key="2">
    <citation type="journal article" date="2020" name="Nat. Commun.">
        <title>Large-scale genome sequencing of mycorrhizal fungi provides insights into the early evolution of symbiotic traits.</title>
        <authorList>
            <person name="Miyauchi S."/>
            <person name="Kiss E."/>
            <person name="Kuo A."/>
            <person name="Drula E."/>
            <person name="Kohler A."/>
            <person name="Sanchez-Garcia M."/>
            <person name="Morin E."/>
            <person name="Andreopoulos B."/>
            <person name="Barry K.W."/>
            <person name="Bonito G."/>
            <person name="Buee M."/>
            <person name="Carver A."/>
            <person name="Chen C."/>
            <person name="Cichocki N."/>
            <person name="Clum A."/>
            <person name="Culley D."/>
            <person name="Crous P.W."/>
            <person name="Fauchery L."/>
            <person name="Girlanda M."/>
            <person name="Hayes R.D."/>
            <person name="Keri Z."/>
            <person name="LaButti K."/>
            <person name="Lipzen A."/>
            <person name="Lombard V."/>
            <person name="Magnuson J."/>
            <person name="Maillard F."/>
            <person name="Murat C."/>
            <person name="Nolan M."/>
            <person name="Ohm R.A."/>
            <person name="Pangilinan J."/>
            <person name="Pereira M.F."/>
            <person name="Perotto S."/>
            <person name="Peter M."/>
            <person name="Pfister S."/>
            <person name="Riley R."/>
            <person name="Sitrit Y."/>
            <person name="Stielow J.B."/>
            <person name="Szollosi G."/>
            <person name="Zifcakova L."/>
            <person name="Stursova M."/>
            <person name="Spatafora J.W."/>
            <person name="Tedersoo L."/>
            <person name="Vaario L.M."/>
            <person name="Yamada A."/>
            <person name="Yan M."/>
            <person name="Wang P."/>
            <person name="Xu J."/>
            <person name="Bruns T."/>
            <person name="Baldrian P."/>
            <person name="Vilgalys R."/>
            <person name="Dunand C."/>
            <person name="Henrissat B."/>
            <person name="Grigoriev I.V."/>
            <person name="Hibbett D."/>
            <person name="Nagy L.G."/>
            <person name="Martin F.M."/>
        </authorList>
    </citation>
    <scope>NUCLEOTIDE SEQUENCE</scope>
    <source>
        <strain evidence="3">Prilba</strain>
    </source>
</reference>
<dbReference type="GO" id="GO:0035838">
    <property type="term" value="C:growing cell tip"/>
    <property type="evidence" value="ECO:0007669"/>
    <property type="project" value="TreeGrafter"/>
</dbReference>
<keyword evidence="2" id="KW-0472">Membrane</keyword>
<feature type="transmembrane region" description="Helical" evidence="2">
    <location>
        <begin position="94"/>
        <end position="119"/>
    </location>
</feature>
<dbReference type="Pfam" id="PF06687">
    <property type="entry name" value="SUR7"/>
    <property type="match status" value="1"/>
</dbReference>
<sequence length="556" mass="59838">MRPATPGFVVTLIATVLLALVSFSVPWFKFVYFLKASLSVEGVSGSITFGVLGYCVQLSNGTTCSKPSIGYELDIDKLVGDNTKIQIPQVVVKWITYALFLHVVALILASISALFGLLAHVREFSMSCFSTCISGLGAVITLLAFIFDLAFFFIAKDRINSVKGGSATMGNAIWLTFTAWLLLFFSGCFYSFGRCCIRRRPRDMAPSDGGRWLPAPSTGPTYEEQMRLDAVKAEADRKARKQTELGLPSFPEYDPTQPLTADVEHETSTRVPYRDAQYAAAPVGTRAVDEYYAAGNNAYPPRRQPTGSSARTQQTGYVHSQQTSGYTPSNYSGPTAISTGPPAPVGYLNADNTGYQASTGYGHEQYASNVGQRRGSEHYGNVNDYGRSATPAYNAPHARVESNSSSVDPFRAYTSPQTQPPLNPSTYNAAARFSPPRSTPPQPYSPPMPEPASPYYTPQAQTAAQSRSYTLGGGGYGDSTVPALPDPRASANSGGYLPYPGEVMTPSSGSVYTGLESPPAGRLPSPEPYEDSPPMYDEGPGMGISHANIGTRSRKR</sequence>
<evidence type="ECO:0000313" key="4">
    <source>
        <dbReference type="Proteomes" id="UP000759537"/>
    </source>
</evidence>
<feature type="region of interest" description="Disordered" evidence="1">
    <location>
        <begin position="297"/>
        <end position="330"/>
    </location>
</feature>
<dbReference type="GO" id="GO:0032153">
    <property type="term" value="C:cell division site"/>
    <property type="evidence" value="ECO:0007669"/>
    <property type="project" value="TreeGrafter"/>
</dbReference>
<feature type="transmembrane region" description="Helical" evidence="2">
    <location>
        <begin position="173"/>
        <end position="192"/>
    </location>
</feature>
<keyword evidence="4" id="KW-1185">Reference proteome</keyword>
<dbReference type="AlphaFoldDB" id="A0A9P5TA28"/>
<keyword evidence="2" id="KW-1133">Transmembrane helix</keyword>
<dbReference type="GO" id="GO:0005886">
    <property type="term" value="C:plasma membrane"/>
    <property type="evidence" value="ECO:0007669"/>
    <property type="project" value="InterPro"/>
</dbReference>
<feature type="compositionally biased region" description="Polar residues" evidence="1">
    <location>
        <begin position="305"/>
        <end position="330"/>
    </location>
</feature>
<evidence type="ECO:0000256" key="2">
    <source>
        <dbReference type="SAM" id="Phobius"/>
    </source>
</evidence>
<gene>
    <name evidence="3" type="ORF">DFH94DRAFT_691454</name>
</gene>
<dbReference type="PANTHER" id="PTHR28013:SF4">
    <property type="entry name" value="MARVEL DOMAIN-CONTAINING PROTEIN"/>
    <property type="match status" value="1"/>
</dbReference>
<comment type="caution">
    <text evidence="3">The sequence shown here is derived from an EMBL/GenBank/DDBJ whole genome shotgun (WGS) entry which is preliminary data.</text>
</comment>
<name>A0A9P5TA28_9AGAM</name>
<keyword evidence="2" id="KW-0812">Transmembrane</keyword>
<feature type="transmembrane region" description="Helical" evidence="2">
    <location>
        <begin position="131"/>
        <end position="153"/>
    </location>
</feature>
<dbReference type="InterPro" id="IPR051380">
    <property type="entry name" value="pH-response_reg_palI/RIM9"/>
</dbReference>
<proteinExistence type="predicted"/>
<dbReference type="InterPro" id="IPR009571">
    <property type="entry name" value="SUR7/Rim9-like_fungi"/>
</dbReference>
<feature type="transmembrane region" description="Helical" evidence="2">
    <location>
        <begin position="7"/>
        <end position="28"/>
    </location>
</feature>
<evidence type="ECO:0000313" key="3">
    <source>
        <dbReference type="EMBL" id="KAF8481807.1"/>
    </source>
</evidence>
<dbReference type="PANTHER" id="PTHR28013">
    <property type="entry name" value="PROTEIN DCV1-RELATED"/>
    <property type="match status" value="1"/>
</dbReference>
<evidence type="ECO:0000256" key="1">
    <source>
        <dbReference type="SAM" id="MobiDB-lite"/>
    </source>
</evidence>